<evidence type="ECO:0000313" key="3">
    <source>
        <dbReference type="Proteomes" id="UP001529369"/>
    </source>
</evidence>
<protein>
    <submittedName>
        <fullName evidence="2">DUF6476 family protein</fullName>
    </submittedName>
</protein>
<organism evidence="2 3">
    <name type="scientific">Paeniroseomonas aquatica</name>
    <dbReference type="NCBI Taxonomy" id="373043"/>
    <lineage>
        <taxon>Bacteria</taxon>
        <taxon>Pseudomonadati</taxon>
        <taxon>Pseudomonadota</taxon>
        <taxon>Alphaproteobacteria</taxon>
        <taxon>Acetobacterales</taxon>
        <taxon>Acetobacteraceae</taxon>
        <taxon>Paeniroseomonas</taxon>
    </lineage>
</organism>
<dbReference type="Proteomes" id="UP001529369">
    <property type="component" value="Unassembled WGS sequence"/>
</dbReference>
<reference evidence="3" key="1">
    <citation type="journal article" date="2019" name="Int. J. Syst. Evol. Microbiol.">
        <title>The Global Catalogue of Microorganisms (GCM) 10K type strain sequencing project: providing services to taxonomists for standard genome sequencing and annotation.</title>
        <authorList>
            <consortium name="The Broad Institute Genomics Platform"/>
            <consortium name="The Broad Institute Genome Sequencing Center for Infectious Disease"/>
            <person name="Wu L."/>
            <person name="Ma J."/>
        </authorList>
    </citation>
    <scope>NUCLEOTIDE SEQUENCE [LARGE SCALE GENOMIC DNA]</scope>
    <source>
        <strain evidence="3">CECT 7131</strain>
    </source>
</reference>
<dbReference type="InterPro" id="IPR045519">
    <property type="entry name" value="DUF6476"/>
</dbReference>
<gene>
    <name evidence="2" type="ORF">QWZ14_11600</name>
</gene>
<name>A0ABT8A5Z5_9PROT</name>
<evidence type="ECO:0000256" key="1">
    <source>
        <dbReference type="SAM" id="Phobius"/>
    </source>
</evidence>
<dbReference type="Pfam" id="PF20082">
    <property type="entry name" value="DUF6476"/>
    <property type="match status" value="1"/>
</dbReference>
<accession>A0ABT8A5Z5</accession>
<feature type="transmembrane region" description="Helical" evidence="1">
    <location>
        <begin position="6"/>
        <end position="27"/>
    </location>
</feature>
<comment type="caution">
    <text evidence="2">The sequence shown here is derived from an EMBL/GenBank/DDBJ whole genome shotgun (WGS) entry which is preliminary data.</text>
</comment>
<sequence length="91" mass="9159">MAALKVMVIVMGVLIIGGTVTLVAMLVQRAGGGAAGSSWQAALAQPEGARIAGIAGTDGGIGVWVQRPDGDRVVVVEPKLGKVIGEIRLGR</sequence>
<dbReference type="EMBL" id="JAUFPN010000127">
    <property type="protein sequence ID" value="MDN3565004.1"/>
    <property type="molecule type" value="Genomic_DNA"/>
</dbReference>
<dbReference type="RefSeq" id="WP_290316821.1">
    <property type="nucleotide sequence ID" value="NZ_JAUFPN010000127.1"/>
</dbReference>
<keyword evidence="1" id="KW-1133">Transmembrane helix</keyword>
<keyword evidence="1" id="KW-0812">Transmembrane</keyword>
<keyword evidence="3" id="KW-1185">Reference proteome</keyword>
<keyword evidence="1" id="KW-0472">Membrane</keyword>
<evidence type="ECO:0000313" key="2">
    <source>
        <dbReference type="EMBL" id="MDN3565004.1"/>
    </source>
</evidence>
<proteinExistence type="predicted"/>